<evidence type="ECO:0000256" key="3">
    <source>
        <dbReference type="SAM" id="MobiDB-lite"/>
    </source>
</evidence>
<keyword evidence="6" id="KW-1185">Reference proteome</keyword>
<comment type="caution">
    <text evidence="5">The sequence shown here is derived from an EMBL/GenBank/DDBJ whole genome shotgun (WGS) entry which is preliminary data.</text>
</comment>
<evidence type="ECO:0000259" key="4">
    <source>
        <dbReference type="Pfam" id="PF00817"/>
    </source>
</evidence>
<dbReference type="GO" id="GO:0006281">
    <property type="term" value="P:DNA repair"/>
    <property type="evidence" value="ECO:0007669"/>
    <property type="project" value="InterPro"/>
</dbReference>
<dbReference type="PANTHER" id="PTHR35369">
    <property type="entry name" value="BLR3025 PROTEIN-RELATED"/>
    <property type="match status" value="1"/>
</dbReference>
<gene>
    <name evidence="5" type="ORF">FHR20_004268</name>
</gene>
<proteinExistence type="inferred from homology"/>
<sequence>MLTRADVEAQIATLPRHAQPPARELGRRSEAAQHPFKAPPAAKPQQTAPVAEAVATPLALFGKVGRREEIVAACAGAQALGIHVGMAATHARALVSDLDLRPAEPEADAALLDRLALFAIRRWSPIAAVSPPDGLWIDLTGCEHLHGGEYQFCQRLLVFCRRAGFTARVAVADTPGAAHAIARFGADDLACVTPGTTTVALSSLPIAALRLDPTALSAARRFGFERVADLLPVARGPLARRLGLPAITRLDQALGSTAEPITPRDDPSIPVVERRLLEPIGTAEAIEQVMGDLLRDLGELLQGRGLGVRSLRLAGLRVDGSEQIVGIGTSRPTREVPHLLRLLKLRIERIDPGLGIEQFWLAAPHTEPLDAIDLGAVLAGDTLVRDPARLVDVVAGRIGSGSVFRIAPVESHVPERAVARTNPVHIPGDWPKWQRPVRLFARPEPLWGVVALLPDQPPRRFEWRGTAHRVVAGDGPERVHGEWWRRDAEVWAVRDYYRVEDEDGGRYWLFRRGDGMDDNTGDLSWWIHGVFA</sequence>
<evidence type="ECO:0000256" key="1">
    <source>
        <dbReference type="ARBA" id="ARBA00010945"/>
    </source>
</evidence>
<dbReference type="Pfam" id="PF00817">
    <property type="entry name" value="IMS"/>
    <property type="match status" value="1"/>
</dbReference>
<dbReference type="RefSeq" id="WP_205499277.1">
    <property type="nucleotide sequence ID" value="NZ_JAASQV010000006.1"/>
</dbReference>
<dbReference type="InterPro" id="IPR043128">
    <property type="entry name" value="Rev_trsase/Diguanyl_cyclase"/>
</dbReference>
<dbReference type="Gene3D" id="3.40.1170.60">
    <property type="match status" value="1"/>
</dbReference>
<comment type="similarity">
    <text evidence="1">Belongs to the DNA polymerase type-Y family.</text>
</comment>
<dbReference type="EMBL" id="JAASQV010000006">
    <property type="protein sequence ID" value="NIJ67286.1"/>
    <property type="molecule type" value="Genomic_DNA"/>
</dbReference>
<dbReference type="CDD" id="cd03468">
    <property type="entry name" value="PolY_like"/>
    <property type="match status" value="1"/>
</dbReference>
<feature type="region of interest" description="Disordered" evidence="3">
    <location>
        <begin position="1"/>
        <end position="48"/>
    </location>
</feature>
<name>A0A7X5ZXK8_9SPHN</name>
<protein>
    <submittedName>
        <fullName evidence="5">Protein ImuB</fullName>
    </submittedName>
</protein>
<dbReference type="Proteomes" id="UP000564677">
    <property type="component" value="Unassembled WGS sequence"/>
</dbReference>
<dbReference type="AlphaFoldDB" id="A0A7X5ZXK8"/>
<evidence type="ECO:0000313" key="6">
    <source>
        <dbReference type="Proteomes" id="UP000564677"/>
    </source>
</evidence>
<dbReference type="InterPro" id="IPR001126">
    <property type="entry name" value="UmuC"/>
</dbReference>
<feature type="domain" description="UmuC" evidence="4">
    <location>
        <begin position="56"/>
        <end position="179"/>
    </location>
</feature>
<reference evidence="5 6" key="1">
    <citation type="submission" date="2020-03" db="EMBL/GenBank/DDBJ databases">
        <title>Genomic Encyclopedia of Type Strains, Phase IV (KMG-IV): sequencing the most valuable type-strain genomes for metagenomic binning, comparative biology and taxonomic classification.</title>
        <authorList>
            <person name="Goeker M."/>
        </authorList>
    </citation>
    <scope>NUCLEOTIDE SEQUENCE [LARGE SCALE GENOMIC DNA]</scope>
    <source>
        <strain evidence="5 6">DSM 4733</strain>
    </source>
</reference>
<accession>A0A7X5ZXK8</accession>
<dbReference type="InterPro" id="IPR043502">
    <property type="entry name" value="DNA/RNA_pol_sf"/>
</dbReference>
<dbReference type="Gene3D" id="3.30.70.270">
    <property type="match status" value="1"/>
</dbReference>
<dbReference type="InterPro" id="IPR050356">
    <property type="entry name" value="SulA_CellDiv_inhibitor"/>
</dbReference>
<evidence type="ECO:0000256" key="2">
    <source>
        <dbReference type="ARBA" id="ARBA00022763"/>
    </source>
</evidence>
<keyword evidence="2" id="KW-0227">DNA damage</keyword>
<organism evidence="5 6">
    <name type="scientific">Sphingomonas leidyi</name>
    <dbReference type="NCBI Taxonomy" id="68569"/>
    <lineage>
        <taxon>Bacteria</taxon>
        <taxon>Pseudomonadati</taxon>
        <taxon>Pseudomonadota</taxon>
        <taxon>Alphaproteobacteria</taxon>
        <taxon>Sphingomonadales</taxon>
        <taxon>Sphingomonadaceae</taxon>
        <taxon>Sphingomonas</taxon>
    </lineage>
</organism>
<dbReference type="PANTHER" id="PTHR35369:SF2">
    <property type="entry name" value="BLR3025 PROTEIN"/>
    <property type="match status" value="1"/>
</dbReference>
<evidence type="ECO:0000313" key="5">
    <source>
        <dbReference type="EMBL" id="NIJ67286.1"/>
    </source>
</evidence>
<dbReference type="SUPFAM" id="SSF56672">
    <property type="entry name" value="DNA/RNA polymerases"/>
    <property type="match status" value="1"/>
</dbReference>